<evidence type="ECO:0000313" key="2">
    <source>
        <dbReference type="EMBL" id="MCH4563874.1"/>
    </source>
</evidence>
<keyword evidence="3" id="KW-1185">Reference proteome</keyword>
<proteinExistence type="predicted"/>
<evidence type="ECO:0000313" key="3">
    <source>
        <dbReference type="Proteomes" id="UP001202117"/>
    </source>
</evidence>
<evidence type="ECO:0000256" key="1">
    <source>
        <dbReference type="SAM" id="MobiDB-lite"/>
    </source>
</evidence>
<dbReference type="EMBL" id="JAKVPY010000013">
    <property type="protein sequence ID" value="MCH4563874.1"/>
    <property type="molecule type" value="Genomic_DNA"/>
</dbReference>
<dbReference type="RefSeq" id="WP_240568506.1">
    <property type="nucleotide sequence ID" value="NZ_JAKVPY010000013.1"/>
</dbReference>
<organism evidence="2 3">
    <name type="scientific">Halomonas flagellata</name>
    <dbReference type="NCBI Taxonomy" id="2920385"/>
    <lineage>
        <taxon>Bacteria</taxon>
        <taxon>Pseudomonadati</taxon>
        <taxon>Pseudomonadota</taxon>
        <taxon>Gammaproteobacteria</taxon>
        <taxon>Oceanospirillales</taxon>
        <taxon>Halomonadaceae</taxon>
        <taxon>Halomonas</taxon>
    </lineage>
</organism>
<accession>A0ABS9RVL4</accession>
<sequence length="54" mass="5890">MESRKAIQSVNSQHGLEDDVGPIEKHAKEEEHQGDSLDNLDHGESGATVSVFCK</sequence>
<feature type="region of interest" description="Disordered" evidence="1">
    <location>
        <begin position="1"/>
        <end position="54"/>
    </location>
</feature>
<gene>
    <name evidence="2" type="ORF">MKP05_12130</name>
</gene>
<protein>
    <submittedName>
        <fullName evidence="2">Uncharacterized protein</fullName>
    </submittedName>
</protein>
<name>A0ABS9RVL4_9GAMM</name>
<comment type="caution">
    <text evidence="2">The sequence shown here is derived from an EMBL/GenBank/DDBJ whole genome shotgun (WGS) entry which is preliminary data.</text>
</comment>
<feature type="compositionally biased region" description="Polar residues" evidence="1">
    <location>
        <begin position="1"/>
        <end position="14"/>
    </location>
</feature>
<feature type="compositionally biased region" description="Basic and acidic residues" evidence="1">
    <location>
        <begin position="22"/>
        <end position="44"/>
    </location>
</feature>
<reference evidence="2 3" key="1">
    <citation type="submission" date="2022-02" db="EMBL/GenBank/DDBJ databases">
        <title>Halomonas fukangensis sp. nov., a halophilic bacterium isolated from a bulk soil of Kalidium foliatum at Fukang.</title>
        <authorList>
            <person name="Huang Y."/>
        </authorList>
    </citation>
    <scope>NUCLEOTIDE SEQUENCE [LARGE SCALE GENOMIC DNA]</scope>
    <source>
        <strain evidence="2 3">EGI 63088</strain>
    </source>
</reference>
<dbReference type="Proteomes" id="UP001202117">
    <property type="component" value="Unassembled WGS sequence"/>
</dbReference>